<accession>A0ACC4DVJ1</accession>
<dbReference type="EMBL" id="JBGNUJ010000004">
    <property type="protein sequence ID" value="KAL3960118.1"/>
    <property type="molecule type" value="Genomic_DNA"/>
</dbReference>
<name>A0ACC4DVJ1_PURLI</name>
<reference evidence="1" key="1">
    <citation type="submission" date="2024-12" db="EMBL/GenBank/DDBJ databases">
        <title>Comparative genomics and development of molecular markers within Purpureocillium lilacinum and among Purpureocillium species.</title>
        <authorList>
            <person name="Yeh Z.-Y."/>
            <person name="Ni N.-T."/>
            <person name="Lo P.-H."/>
            <person name="Mushyakhwo K."/>
            <person name="Lin C.-F."/>
            <person name="Nai Y.-S."/>
        </authorList>
    </citation>
    <scope>NUCLEOTIDE SEQUENCE</scope>
    <source>
        <strain evidence="1">NCHU-NPUST-175</strain>
    </source>
</reference>
<evidence type="ECO:0000313" key="2">
    <source>
        <dbReference type="Proteomes" id="UP001638806"/>
    </source>
</evidence>
<keyword evidence="2" id="KW-1185">Reference proteome</keyword>
<proteinExistence type="predicted"/>
<dbReference type="Proteomes" id="UP001638806">
    <property type="component" value="Unassembled WGS sequence"/>
</dbReference>
<comment type="caution">
    <text evidence="1">The sequence shown here is derived from an EMBL/GenBank/DDBJ whole genome shotgun (WGS) entry which is preliminary data.</text>
</comment>
<organism evidence="1 2">
    <name type="scientific">Purpureocillium lilacinum</name>
    <name type="common">Paecilomyces lilacinus</name>
    <dbReference type="NCBI Taxonomy" id="33203"/>
    <lineage>
        <taxon>Eukaryota</taxon>
        <taxon>Fungi</taxon>
        <taxon>Dikarya</taxon>
        <taxon>Ascomycota</taxon>
        <taxon>Pezizomycotina</taxon>
        <taxon>Sordariomycetes</taxon>
        <taxon>Hypocreomycetidae</taxon>
        <taxon>Hypocreales</taxon>
        <taxon>Ophiocordycipitaceae</taxon>
        <taxon>Purpureocillium</taxon>
    </lineage>
</organism>
<gene>
    <name evidence="1" type="ORF">ACCO45_005235</name>
</gene>
<sequence>MAAPLMTVSESKDLRGLNLIAAHSHIRGLGVDATSLEPRAASQGLVGQEKARKAAAVILQMIKDGRLPAAPTGKTAIAMGMAQSLGPDVPFTSLASSEIFSLEMSKTEALTQAFRKSIGVRIKEESEIMEGEVVEIQIDRSVTGSAKQGKLTIKTTDMEAVYDMGSKMIDAMTKERVMAGDIISIDKSSGKITKLGRSYARSRDYDAMGVDTKFLQCPDGELQKRKEVVHTVTLHEIDGFLALFSGDTGEIRSEIRDQINTKVGEWKEEGKAEIVPGVLFIDEVHMLDIESFSYINRALEDELAPVVIMASNRGNSRIRGTDYRSPHGLPLDFLDRVVIINTHPYSGDEIKQILTIRAQEEEVDVSPDALALLTKIGQEAGLRYSSNLISTSQLVSAKRKAKQVSVEDVQRSFQLFYDSARSVKFVSDSEKKLIGNDGAVDLSVTNGTTGEEKMDLS</sequence>
<protein>
    <submittedName>
        <fullName evidence="1">Uncharacterized protein</fullName>
    </submittedName>
</protein>
<evidence type="ECO:0000313" key="1">
    <source>
        <dbReference type="EMBL" id="KAL3960118.1"/>
    </source>
</evidence>